<proteinExistence type="inferred from homology"/>
<feature type="transmembrane region" description="Helical" evidence="8">
    <location>
        <begin position="285"/>
        <end position="304"/>
    </location>
</feature>
<feature type="chain" id="PRO_5001641836" evidence="9">
    <location>
        <begin position="24"/>
        <end position="502"/>
    </location>
</feature>
<dbReference type="STRING" id="930990.A0A067N6I8"/>
<dbReference type="GO" id="GO:0016020">
    <property type="term" value="C:membrane"/>
    <property type="evidence" value="ECO:0007669"/>
    <property type="project" value="UniProtKB-SubCell"/>
</dbReference>
<keyword evidence="5 8" id="KW-1133">Transmembrane helix</keyword>
<evidence type="ECO:0000259" key="11">
    <source>
        <dbReference type="Pfam" id="PF21902"/>
    </source>
</evidence>
<evidence type="ECO:0000256" key="2">
    <source>
        <dbReference type="ARBA" id="ARBA00007883"/>
    </source>
</evidence>
<dbReference type="InParanoid" id="A0A067N6I8"/>
<evidence type="ECO:0000313" key="12">
    <source>
        <dbReference type="EMBL" id="KDQ19742.1"/>
    </source>
</evidence>
<evidence type="ECO:0000256" key="1">
    <source>
        <dbReference type="ARBA" id="ARBA00004141"/>
    </source>
</evidence>
<feature type="region of interest" description="Disordered" evidence="7">
    <location>
        <begin position="143"/>
        <end position="163"/>
    </location>
</feature>
<feature type="transmembrane region" description="Helical" evidence="8">
    <location>
        <begin position="433"/>
        <end position="456"/>
    </location>
</feature>
<feature type="transmembrane region" description="Helical" evidence="8">
    <location>
        <begin position="360"/>
        <end position="377"/>
    </location>
</feature>
<feature type="signal peptide" evidence="9">
    <location>
        <begin position="1"/>
        <end position="23"/>
    </location>
</feature>
<feature type="transmembrane region" description="Helical" evidence="8">
    <location>
        <begin position="253"/>
        <end position="273"/>
    </location>
</feature>
<keyword evidence="3 8" id="KW-0812">Transmembrane</keyword>
<gene>
    <name evidence="12" type="ORF">BOTBODRAFT_101250</name>
</gene>
<keyword evidence="6 8" id="KW-0472">Membrane</keyword>
<name>A0A067N6I8_BOTB1</name>
<feature type="domain" description="GOST seven transmembrane" evidence="10">
    <location>
        <begin position="249"/>
        <end position="500"/>
    </location>
</feature>
<dbReference type="InterPro" id="IPR053937">
    <property type="entry name" value="GOST_TM"/>
</dbReference>
<dbReference type="GO" id="GO:0042147">
    <property type="term" value="P:retrograde transport, endosome to Golgi"/>
    <property type="evidence" value="ECO:0007669"/>
    <property type="project" value="TreeGrafter"/>
</dbReference>
<accession>A0A067N6I8</accession>
<feature type="domain" description="PTM1-like N-terminal" evidence="11">
    <location>
        <begin position="35"/>
        <end position="113"/>
    </location>
</feature>
<evidence type="ECO:0000256" key="3">
    <source>
        <dbReference type="ARBA" id="ARBA00022692"/>
    </source>
</evidence>
<evidence type="ECO:0000256" key="5">
    <source>
        <dbReference type="ARBA" id="ARBA00022989"/>
    </source>
</evidence>
<comment type="similarity">
    <text evidence="2">Belongs to the LU7TM family.</text>
</comment>
<comment type="subcellular location">
    <subcellularLocation>
        <location evidence="1">Membrane</location>
        <topology evidence="1">Multi-pass membrane protein</topology>
    </subcellularLocation>
</comment>
<evidence type="ECO:0000256" key="9">
    <source>
        <dbReference type="SAM" id="SignalP"/>
    </source>
</evidence>
<evidence type="ECO:0000256" key="6">
    <source>
        <dbReference type="ARBA" id="ARBA00023136"/>
    </source>
</evidence>
<dbReference type="EMBL" id="KL198018">
    <property type="protein sequence ID" value="KDQ19742.1"/>
    <property type="molecule type" value="Genomic_DNA"/>
</dbReference>
<dbReference type="InterPro" id="IPR053938">
    <property type="entry name" value="PTM1-like_N"/>
</dbReference>
<evidence type="ECO:0000313" key="13">
    <source>
        <dbReference type="Proteomes" id="UP000027195"/>
    </source>
</evidence>
<evidence type="ECO:0000256" key="4">
    <source>
        <dbReference type="ARBA" id="ARBA00022729"/>
    </source>
</evidence>
<dbReference type="Pfam" id="PF21902">
    <property type="entry name" value="PTM1-like_N"/>
    <property type="match status" value="1"/>
</dbReference>
<organism evidence="12 13">
    <name type="scientific">Botryobasidium botryosum (strain FD-172 SS1)</name>
    <dbReference type="NCBI Taxonomy" id="930990"/>
    <lineage>
        <taxon>Eukaryota</taxon>
        <taxon>Fungi</taxon>
        <taxon>Dikarya</taxon>
        <taxon>Basidiomycota</taxon>
        <taxon>Agaricomycotina</taxon>
        <taxon>Agaricomycetes</taxon>
        <taxon>Cantharellales</taxon>
        <taxon>Botryobasidiaceae</taxon>
        <taxon>Botryobasidium</taxon>
    </lineage>
</organism>
<dbReference type="Proteomes" id="UP000027195">
    <property type="component" value="Unassembled WGS sequence"/>
</dbReference>
<dbReference type="PANTHER" id="PTHR21229:SF1">
    <property type="entry name" value="GH17801P"/>
    <property type="match status" value="1"/>
</dbReference>
<feature type="transmembrane region" description="Helical" evidence="8">
    <location>
        <begin position="316"/>
        <end position="348"/>
    </location>
</feature>
<dbReference type="FunCoup" id="A0A067N6I8">
    <property type="interactions" value="406"/>
</dbReference>
<keyword evidence="13" id="KW-1185">Reference proteome</keyword>
<dbReference type="Pfam" id="PF06814">
    <property type="entry name" value="GOST_TM"/>
    <property type="match status" value="1"/>
</dbReference>
<keyword evidence="4 9" id="KW-0732">Signal</keyword>
<evidence type="ECO:0000256" key="7">
    <source>
        <dbReference type="SAM" id="MobiDB-lite"/>
    </source>
</evidence>
<dbReference type="PANTHER" id="PTHR21229">
    <property type="entry name" value="LUNG SEVEN TRANSMEMBRANE RECEPTOR"/>
    <property type="match status" value="1"/>
</dbReference>
<dbReference type="InterPro" id="IPR009637">
    <property type="entry name" value="GPR107/GPR108-like"/>
</dbReference>
<reference evidence="13" key="1">
    <citation type="journal article" date="2014" name="Proc. Natl. Acad. Sci. U.S.A.">
        <title>Extensive sampling of basidiomycete genomes demonstrates inadequacy of the white-rot/brown-rot paradigm for wood decay fungi.</title>
        <authorList>
            <person name="Riley R."/>
            <person name="Salamov A.A."/>
            <person name="Brown D.W."/>
            <person name="Nagy L.G."/>
            <person name="Floudas D."/>
            <person name="Held B.W."/>
            <person name="Levasseur A."/>
            <person name="Lombard V."/>
            <person name="Morin E."/>
            <person name="Otillar R."/>
            <person name="Lindquist E.A."/>
            <person name="Sun H."/>
            <person name="LaButti K.M."/>
            <person name="Schmutz J."/>
            <person name="Jabbour D."/>
            <person name="Luo H."/>
            <person name="Baker S.E."/>
            <person name="Pisabarro A.G."/>
            <person name="Walton J.D."/>
            <person name="Blanchette R.A."/>
            <person name="Henrissat B."/>
            <person name="Martin F."/>
            <person name="Cullen D."/>
            <person name="Hibbett D.S."/>
            <person name="Grigoriev I.V."/>
        </authorList>
    </citation>
    <scope>NUCLEOTIDE SEQUENCE [LARGE SCALE GENOMIC DNA]</scope>
    <source>
        <strain evidence="13">FD-172 SS1</strain>
    </source>
</reference>
<protein>
    <submittedName>
        <fullName evidence="12">Uncharacterized protein</fullName>
    </submittedName>
</protein>
<dbReference type="GO" id="GO:0005794">
    <property type="term" value="C:Golgi apparatus"/>
    <property type="evidence" value="ECO:0007669"/>
    <property type="project" value="TreeGrafter"/>
</dbReference>
<feature type="transmembrane region" description="Helical" evidence="8">
    <location>
        <begin position="468"/>
        <end position="494"/>
    </location>
</feature>
<evidence type="ECO:0000256" key="8">
    <source>
        <dbReference type="SAM" id="Phobius"/>
    </source>
</evidence>
<dbReference type="OrthoDB" id="19932at2759"/>
<feature type="transmembrane region" description="Helical" evidence="8">
    <location>
        <begin position="389"/>
        <end position="412"/>
    </location>
</feature>
<dbReference type="HOGENOM" id="CLU_024065_0_0_1"/>
<dbReference type="AlphaFoldDB" id="A0A067N6I8"/>
<sequence length="502" mass="56664">MRSPRFLVAPLLAALSFSSAVLSLDLPITDTDDLRQVCSGMWADQSTYINVTFDKSSAGRLAMVIYEYRDVELLGKVTAQDELGLPKTYVCTSDAVIGNFCTTSQLGQFIFDLPPGKTLNDTSIWSSSVAFSDLAANATAPSDGSFWNNPAGNPHPPPSADDKYTTPWRHRRSPIIGTHAVVSRQAAPPLWYQQPIHYPVRRKGYYCIVTVPVTVTNPRESAPPSHASYHGVAHFHNTFNGKLAAADYPKLRFYFILLVVYFALACAWGFLCYQYRDDLLPAQNYISALFGLLVIEMMANWAYYRYLNAHGEGKTATAFLLVVAILDAGRNALSLFLLLVVALGLSVVRETLPMMTRCRILAVAHFIFNVAYGIAIVEVDIDTTSFLTAMIFVIPLSVTMNTFLLWIMYAFNRTILELSNRKQQYKMRMFQRLYRILIATVIVILALFFLSSYAFYHRFSENYVSNSWVYRWALVEGWVTVLYLVVFSIIAFLWRPTGSNRR</sequence>
<evidence type="ECO:0000259" key="10">
    <source>
        <dbReference type="Pfam" id="PF06814"/>
    </source>
</evidence>
<dbReference type="GO" id="GO:0005829">
    <property type="term" value="C:cytosol"/>
    <property type="evidence" value="ECO:0007669"/>
    <property type="project" value="GOC"/>
</dbReference>